<comment type="subunit">
    <text evidence="9">Homodimer, forms a heterotetramer with a Cas2 homodimer.</text>
</comment>
<dbReference type="CDD" id="cd09634">
    <property type="entry name" value="Cas1_I-II-III"/>
    <property type="match status" value="1"/>
</dbReference>
<gene>
    <name evidence="9" type="primary">cas1</name>
    <name evidence="10" type="ORF">EYM_05170</name>
</gene>
<feature type="binding site" evidence="9">
    <location>
        <position position="233"/>
    </location>
    <ligand>
        <name>Mn(2+)</name>
        <dbReference type="ChEBI" id="CHEBI:29035"/>
    </ligand>
</feature>
<evidence type="ECO:0000256" key="6">
    <source>
        <dbReference type="ARBA" id="ARBA00023118"/>
    </source>
</evidence>
<keyword evidence="7 9" id="KW-0238">DNA-binding</keyword>
<dbReference type="InterPro" id="IPR042206">
    <property type="entry name" value="CRISPR-assoc_Cas1_C"/>
</dbReference>
<dbReference type="InterPro" id="IPR042211">
    <property type="entry name" value="CRISPR-assoc_Cas1_N"/>
</dbReference>
<sequence length="302" mass="34201">MNLLVLSEPGKVVRKDGGIAFVGLDGKVEYLGNNYDVIVIASSKISVTSAAMRIIGKWNVDLMVLDWNGEPVLRSSSPIPNKSAMTRLKQYEVILKGNGLKYAKPIIKRKIVEQGRTLRYVAKSKRSKWLIDESYILEKYVTDVDKARDAEELRSLEALAARLYWSLLAQVIEGFEGRDHEGRDAINASLNYLYGILYSKCFKALTITGLDPYAGLFHAIKSGNKSLVYDFSEQFKPVYDKRLFGKLRELKPKFEGGTLAYETRKKIGEIVNEYMDNEILTEAWNLVTSIRNAQPYVPGWRA</sequence>
<evidence type="ECO:0000256" key="9">
    <source>
        <dbReference type="HAMAP-Rule" id="MF_01470"/>
    </source>
</evidence>
<keyword evidence="11" id="KW-1185">Reference proteome</keyword>
<evidence type="ECO:0000256" key="1">
    <source>
        <dbReference type="ARBA" id="ARBA00022722"/>
    </source>
</evidence>
<evidence type="ECO:0000256" key="2">
    <source>
        <dbReference type="ARBA" id="ARBA00022723"/>
    </source>
</evidence>
<keyword evidence="8 9" id="KW-0464">Manganese</keyword>
<evidence type="ECO:0000313" key="10">
    <source>
        <dbReference type="EMBL" id="ALU11829.1"/>
    </source>
</evidence>
<dbReference type="GO" id="GO:0043571">
    <property type="term" value="P:maintenance of CRISPR repeat elements"/>
    <property type="evidence" value="ECO:0007669"/>
    <property type="project" value="UniProtKB-UniRule"/>
</dbReference>
<dbReference type="GO" id="GO:0004519">
    <property type="term" value="F:endonuclease activity"/>
    <property type="evidence" value="ECO:0007669"/>
    <property type="project" value="UniProtKB-UniRule"/>
</dbReference>
<dbReference type="GO" id="GO:0016787">
    <property type="term" value="F:hydrolase activity"/>
    <property type="evidence" value="ECO:0007669"/>
    <property type="project" value="UniProtKB-KW"/>
</dbReference>
<dbReference type="GO" id="GO:0003677">
    <property type="term" value="F:DNA binding"/>
    <property type="evidence" value="ECO:0007669"/>
    <property type="project" value="UniProtKB-KW"/>
</dbReference>
<dbReference type="Gene3D" id="1.20.120.920">
    <property type="entry name" value="CRISPR-associated endonuclease Cas1, C-terminal domain"/>
    <property type="match status" value="1"/>
</dbReference>
<dbReference type="PANTHER" id="PTHR34353:SF2">
    <property type="entry name" value="CRISPR-ASSOCIATED ENDONUCLEASE CAS1 1"/>
    <property type="match status" value="1"/>
</dbReference>
<dbReference type="EMBL" id="CP006867">
    <property type="protein sequence ID" value="ALU11829.1"/>
    <property type="molecule type" value="Genomic_DNA"/>
</dbReference>
<dbReference type="KEGG" id="iis:EYM_05170"/>
<dbReference type="NCBIfam" id="TIGR00287">
    <property type="entry name" value="cas1"/>
    <property type="match status" value="1"/>
</dbReference>
<keyword evidence="5 9" id="KW-0460">Magnesium</keyword>
<keyword evidence="6 9" id="KW-0051">Antiviral defense</keyword>
<evidence type="ECO:0000313" key="11">
    <source>
        <dbReference type="Proteomes" id="UP000060778"/>
    </source>
</evidence>
<evidence type="ECO:0000256" key="5">
    <source>
        <dbReference type="ARBA" id="ARBA00022842"/>
    </source>
</evidence>
<proteinExistence type="inferred from homology"/>
<feature type="binding site" evidence="9">
    <location>
        <position position="218"/>
    </location>
    <ligand>
        <name>Mn(2+)</name>
        <dbReference type="ChEBI" id="CHEBI:29035"/>
    </ligand>
</feature>
<dbReference type="Pfam" id="PF01867">
    <property type="entry name" value="Cas_Cas1"/>
    <property type="match status" value="1"/>
</dbReference>
<protein>
    <recommendedName>
        <fullName evidence="9">CRISPR-associated endonuclease Cas1</fullName>
        <ecNumber evidence="9">3.1.-.-</ecNumber>
    </recommendedName>
</protein>
<dbReference type="GO" id="GO:0046872">
    <property type="term" value="F:metal ion binding"/>
    <property type="evidence" value="ECO:0007669"/>
    <property type="project" value="UniProtKB-UniRule"/>
</dbReference>
<comment type="cofactor">
    <cofactor evidence="9">
        <name>Mg(2+)</name>
        <dbReference type="ChEBI" id="CHEBI:18420"/>
    </cofactor>
    <cofactor evidence="9">
        <name>Mn(2+)</name>
        <dbReference type="ChEBI" id="CHEBI:29035"/>
    </cofactor>
</comment>
<evidence type="ECO:0000256" key="3">
    <source>
        <dbReference type="ARBA" id="ARBA00022759"/>
    </source>
</evidence>
<dbReference type="Proteomes" id="UP000060778">
    <property type="component" value="Chromosome"/>
</dbReference>
<keyword evidence="4 9" id="KW-0378">Hydrolase</keyword>
<dbReference type="GO" id="GO:0051607">
    <property type="term" value="P:defense response to virus"/>
    <property type="evidence" value="ECO:0007669"/>
    <property type="project" value="UniProtKB-UniRule"/>
</dbReference>
<dbReference type="PANTHER" id="PTHR34353">
    <property type="entry name" value="CRISPR-ASSOCIATED ENDONUCLEASE CAS1 1"/>
    <property type="match status" value="1"/>
</dbReference>
<comment type="function">
    <text evidence="9">CRISPR (clustered regularly interspaced short palindromic repeat), is an adaptive immune system that provides protection against mobile genetic elements (viruses, transposable elements and conjugative plasmids). CRISPR clusters contain spacers, sequences complementary to antecedent mobile elements, and target invading nucleic acids. CRISPR clusters are transcribed and processed into CRISPR RNA (crRNA). Acts as a dsDNA endonuclease. Involved in the integration of spacer DNA into the CRISPR cassette.</text>
</comment>
<dbReference type="EC" id="3.1.-.-" evidence="9"/>
<evidence type="ECO:0000256" key="8">
    <source>
        <dbReference type="ARBA" id="ARBA00023211"/>
    </source>
</evidence>
<keyword evidence="1 9" id="KW-0540">Nuclease</keyword>
<comment type="similarity">
    <text evidence="9">Belongs to the CRISPR-associated endonuclease Cas1 family.</text>
</comment>
<dbReference type="Gene3D" id="3.100.10.20">
    <property type="entry name" value="CRISPR-associated endonuclease Cas1, N-terminal domain"/>
    <property type="match status" value="1"/>
</dbReference>
<dbReference type="RefSeq" id="WP_075049960.1">
    <property type="nucleotide sequence ID" value="NZ_CP006867.1"/>
</dbReference>
<organism evidence="10 11">
    <name type="scientific">Ignicoccus islandicus DSM 13165</name>
    <dbReference type="NCBI Taxonomy" id="940295"/>
    <lineage>
        <taxon>Archaea</taxon>
        <taxon>Thermoproteota</taxon>
        <taxon>Thermoprotei</taxon>
        <taxon>Desulfurococcales</taxon>
        <taxon>Desulfurococcaceae</taxon>
        <taxon>Ignicoccus</taxon>
    </lineage>
</organism>
<dbReference type="InterPro" id="IPR002729">
    <property type="entry name" value="CRISPR-assoc_Cas1"/>
</dbReference>
<feature type="binding site" evidence="9">
    <location>
        <position position="157"/>
    </location>
    <ligand>
        <name>Mn(2+)</name>
        <dbReference type="ChEBI" id="CHEBI:29035"/>
    </ligand>
</feature>
<dbReference type="InterPro" id="IPR050646">
    <property type="entry name" value="Cas1"/>
</dbReference>
<evidence type="ECO:0000256" key="4">
    <source>
        <dbReference type="ARBA" id="ARBA00022801"/>
    </source>
</evidence>
<dbReference type="HAMAP" id="MF_01470">
    <property type="entry name" value="Cas1"/>
    <property type="match status" value="1"/>
</dbReference>
<reference evidence="10 11" key="1">
    <citation type="submission" date="2013-11" db="EMBL/GenBank/DDBJ databases">
        <title>Comparative genomics of Ignicoccus.</title>
        <authorList>
            <person name="Podar M."/>
        </authorList>
    </citation>
    <scope>NUCLEOTIDE SEQUENCE [LARGE SCALE GENOMIC DNA]</scope>
    <source>
        <strain evidence="10 11">DSM 13165</strain>
    </source>
</reference>
<dbReference type="STRING" id="940295.EYM_05170"/>
<accession>A0A0U3F2S4</accession>
<keyword evidence="2 9" id="KW-0479">Metal-binding</keyword>
<dbReference type="OrthoDB" id="2216at2157"/>
<keyword evidence="3 9" id="KW-0255">Endonuclease</keyword>
<evidence type="ECO:0000256" key="7">
    <source>
        <dbReference type="ARBA" id="ARBA00023125"/>
    </source>
</evidence>
<dbReference type="GeneID" id="30680418"/>
<dbReference type="AlphaFoldDB" id="A0A0U3F2S4"/>
<name>A0A0U3F2S4_9CREN</name>